<dbReference type="Gene3D" id="1.10.10.10">
    <property type="entry name" value="Winged helix-like DNA-binding domain superfamily/Winged helix DNA-binding domain"/>
    <property type="match status" value="1"/>
</dbReference>
<dbReference type="InterPro" id="IPR050950">
    <property type="entry name" value="HTH-type_LysR_regulators"/>
</dbReference>
<dbReference type="GO" id="GO:0005829">
    <property type="term" value="C:cytosol"/>
    <property type="evidence" value="ECO:0007669"/>
    <property type="project" value="TreeGrafter"/>
</dbReference>
<dbReference type="AlphaFoldDB" id="A0A5R8KJQ0"/>
<dbReference type="PANTHER" id="PTHR30419:SF8">
    <property type="entry name" value="NITROGEN ASSIMILATION TRANSCRIPTIONAL ACTIVATOR-RELATED"/>
    <property type="match status" value="1"/>
</dbReference>
<dbReference type="PRINTS" id="PR00039">
    <property type="entry name" value="HTHLYSR"/>
</dbReference>
<dbReference type="GO" id="GO:0003677">
    <property type="term" value="F:DNA binding"/>
    <property type="evidence" value="ECO:0007669"/>
    <property type="project" value="UniProtKB-KW"/>
</dbReference>
<dbReference type="PROSITE" id="PS50931">
    <property type="entry name" value="HTH_LYSR"/>
    <property type="match status" value="1"/>
</dbReference>
<evidence type="ECO:0000256" key="2">
    <source>
        <dbReference type="ARBA" id="ARBA00023015"/>
    </source>
</evidence>
<evidence type="ECO:0000256" key="4">
    <source>
        <dbReference type="ARBA" id="ARBA00023163"/>
    </source>
</evidence>
<evidence type="ECO:0000313" key="7">
    <source>
        <dbReference type="Proteomes" id="UP000306196"/>
    </source>
</evidence>
<dbReference type="InterPro" id="IPR036390">
    <property type="entry name" value="WH_DNA-bd_sf"/>
</dbReference>
<keyword evidence="4" id="KW-0804">Transcription</keyword>
<dbReference type="SUPFAM" id="SSF53850">
    <property type="entry name" value="Periplasmic binding protein-like II"/>
    <property type="match status" value="1"/>
</dbReference>
<accession>A0A5R8KJQ0</accession>
<dbReference type="SUPFAM" id="SSF46785">
    <property type="entry name" value="Winged helix' DNA-binding domain"/>
    <property type="match status" value="1"/>
</dbReference>
<evidence type="ECO:0000259" key="5">
    <source>
        <dbReference type="PROSITE" id="PS50931"/>
    </source>
</evidence>
<sequence>MLHAFHAKNESMDLRALRVFVEVVKLGGFTAASRSVHLTQPSISRVIKQLEDDLGHRLLTRDHREVTLTDAGNILYTHALTLLGESARLRTALSDMADLEKGELRLGIPPLGGTMFVPLIKRFKSRYPGIELHLHELASKPTELALTNAELDLGTLLLPVDPSRFNSVPLSRDRLMLVTQLESSWSQRKQVKLDELREESFILFPDGYGLNDLIHTACQAAGFTPLVAGRSSHTQLITGLVDSGMGVALLPMSVVHDATNVAVIELTSPSIAWHIGLAWLQGTYLSHAAKAMLQMVKQHPLPSARPRRG</sequence>
<protein>
    <submittedName>
        <fullName evidence="6">LysR family transcriptional regulator</fullName>
    </submittedName>
</protein>
<comment type="similarity">
    <text evidence="1">Belongs to the LysR transcriptional regulatory family.</text>
</comment>
<dbReference type="Pfam" id="PF03466">
    <property type="entry name" value="LysR_substrate"/>
    <property type="match status" value="1"/>
</dbReference>
<organism evidence="6 7">
    <name type="scientific">Phragmitibacter flavus</name>
    <dbReference type="NCBI Taxonomy" id="2576071"/>
    <lineage>
        <taxon>Bacteria</taxon>
        <taxon>Pseudomonadati</taxon>
        <taxon>Verrucomicrobiota</taxon>
        <taxon>Verrucomicrobiia</taxon>
        <taxon>Verrucomicrobiales</taxon>
        <taxon>Verrucomicrobiaceae</taxon>
        <taxon>Phragmitibacter</taxon>
    </lineage>
</organism>
<feature type="domain" description="HTH lysR-type" evidence="5">
    <location>
        <begin position="12"/>
        <end position="69"/>
    </location>
</feature>
<dbReference type="Proteomes" id="UP000306196">
    <property type="component" value="Unassembled WGS sequence"/>
</dbReference>
<dbReference type="EMBL" id="VAUV01000002">
    <property type="protein sequence ID" value="TLD72165.1"/>
    <property type="molecule type" value="Genomic_DNA"/>
</dbReference>
<evidence type="ECO:0000256" key="1">
    <source>
        <dbReference type="ARBA" id="ARBA00009437"/>
    </source>
</evidence>
<keyword evidence="3" id="KW-0238">DNA-binding</keyword>
<reference evidence="6 7" key="1">
    <citation type="submission" date="2019-05" db="EMBL/GenBank/DDBJ databases">
        <title>Verrucobacter flavum gen. nov., sp. nov. a new member of the family Verrucomicrobiaceae.</title>
        <authorList>
            <person name="Szuroczki S."/>
            <person name="Abbaszade G."/>
            <person name="Szabo A."/>
            <person name="Felfoldi T."/>
            <person name="Schumann P."/>
            <person name="Boka K."/>
            <person name="Keki Z."/>
            <person name="Toumi M."/>
            <person name="Toth E."/>
        </authorList>
    </citation>
    <scope>NUCLEOTIDE SEQUENCE [LARGE SCALE GENOMIC DNA]</scope>
    <source>
        <strain evidence="6 7">MG-N-17</strain>
    </source>
</reference>
<dbReference type="InterPro" id="IPR000847">
    <property type="entry name" value="LysR_HTH_N"/>
</dbReference>
<keyword evidence="2" id="KW-0805">Transcription regulation</keyword>
<comment type="caution">
    <text evidence="6">The sequence shown here is derived from an EMBL/GenBank/DDBJ whole genome shotgun (WGS) entry which is preliminary data.</text>
</comment>
<dbReference type="InterPro" id="IPR005119">
    <property type="entry name" value="LysR_subst-bd"/>
</dbReference>
<evidence type="ECO:0000313" key="6">
    <source>
        <dbReference type="EMBL" id="TLD72165.1"/>
    </source>
</evidence>
<name>A0A5R8KJQ0_9BACT</name>
<keyword evidence="7" id="KW-1185">Reference proteome</keyword>
<dbReference type="Gene3D" id="3.40.190.290">
    <property type="match status" value="1"/>
</dbReference>
<dbReference type="InterPro" id="IPR036388">
    <property type="entry name" value="WH-like_DNA-bd_sf"/>
</dbReference>
<evidence type="ECO:0000256" key="3">
    <source>
        <dbReference type="ARBA" id="ARBA00023125"/>
    </source>
</evidence>
<proteinExistence type="inferred from homology"/>
<dbReference type="OrthoDB" id="9803735at2"/>
<dbReference type="PANTHER" id="PTHR30419">
    <property type="entry name" value="HTH-TYPE TRANSCRIPTIONAL REGULATOR YBHD"/>
    <property type="match status" value="1"/>
</dbReference>
<gene>
    <name evidence="6" type="ORF">FEM03_02070</name>
</gene>
<dbReference type="FunFam" id="1.10.10.10:FF:000001">
    <property type="entry name" value="LysR family transcriptional regulator"/>
    <property type="match status" value="1"/>
</dbReference>
<dbReference type="Pfam" id="PF00126">
    <property type="entry name" value="HTH_1"/>
    <property type="match status" value="1"/>
</dbReference>
<dbReference type="GO" id="GO:0003700">
    <property type="term" value="F:DNA-binding transcription factor activity"/>
    <property type="evidence" value="ECO:0007669"/>
    <property type="project" value="InterPro"/>
</dbReference>